<dbReference type="Gene3D" id="2.30.110.10">
    <property type="entry name" value="Electron Transport, Fmn-binding Protein, Chain A"/>
    <property type="match status" value="1"/>
</dbReference>
<dbReference type="EMBL" id="JAENJH010000005">
    <property type="protein sequence ID" value="MBK1787002.1"/>
    <property type="molecule type" value="Genomic_DNA"/>
</dbReference>
<dbReference type="Pfam" id="PF04075">
    <property type="entry name" value="F420H2_quin_red"/>
    <property type="match status" value="1"/>
</dbReference>
<organism evidence="1 2">
    <name type="scientific">Prauserella cavernicola</name>
    <dbReference type="NCBI Taxonomy" id="2800127"/>
    <lineage>
        <taxon>Bacteria</taxon>
        <taxon>Bacillati</taxon>
        <taxon>Actinomycetota</taxon>
        <taxon>Actinomycetes</taxon>
        <taxon>Pseudonocardiales</taxon>
        <taxon>Pseudonocardiaceae</taxon>
        <taxon>Prauserella</taxon>
    </lineage>
</organism>
<dbReference type="InterPro" id="IPR012349">
    <property type="entry name" value="Split_barrel_FMN-bd"/>
</dbReference>
<dbReference type="GO" id="GO:0016491">
    <property type="term" value="F:oxidoreductase activity"/>
    <property type="evidence" value="ECO:0007669"/>
    <property type="project" value="InterPro"/>
</dbReference>
<name>A0A934V5Z2_9PSEU</name>
<evidence type="ECO:0000313" key="2">
    <source>
        <dbReference type="Proteomes" id="UP000635245"/>
    </source>
</evidence>
<sequence length="156" mass="17545">MEIVARPEPPTGLRRLLFRLPNRLYRVGLGRLVPARFLYLIHIGRKSGRRRDVVLEVVGTREGSYYLCSGFGEKADWYRNVLATPEVDIQVRGRVSRARVVPLEAEGGADVMAAYGARNPTLGRKLARYMGFAVDGGEADFREVGRRMPFVRLDPA</sequence>
<accession>A0A934V5Z2</accession>
<protein>
    <submittedName>
        <fullName evidence="1">Nitroreductase family deazaflavin-dependent oxidoreductase</fullName>
    </submittedName>
</protein>
<proteinExistence type="predicted"/>
<dbReference type="InterPro" id="IPR004378">
    <property type="entry name" value="F420H2_quin_Rdtase"/>
</dbReference>
<dbReference type="Proteomes" id="UP000635245">
    <property type="component" value="Unassembled WGS sequence"/>
</dbReference>
<dbReference type="AlphaFoldDB" id="A0A934V5Z2"/>
<dbReference type="NCBIfam" id="TIGR00026">
    <property type="entry name" value="hi_GC_TIGR00026"/>
    <property type="match status" value="1"/>
</dbReference>
<evidence type="ECO:0000313" key="1">
    <source>
        <dbReference type="EMBL" id="MBK1787002.1"/>
    </source>
</evidence>
<keyword evidence="2" id="KW-1185">Reference proteome</keyword>
<reference evidence="1" key="1">
    <citation type="submission" date="2020-12" db="EMBL/GenBank/DDBJ databases">
        <title>Prauserella sp. ASG 168, a novel actinomycete isolated from cave rock.</title>
        <authorList>
            <person name="Suriyachadkun C."/>
        </authorList>
    </citation>
    <scope>NUCLEOTIDE SEQUENCE</scope>
    <source>
        <strain evidence="1">ASG 168</strain>
    </source>
</reference>
<comment type="caution">
    <text evidence="1">The sequence shown here is derived from an EMBL/GenBank/DDBJ whole genome shotgun (WGS) entry which is preliminary data.</text>
</comment>
<gene>
    <name evidence="1" type="ORF">JHE00_21975</name>
</gene>